<feature type="transmembrane region" description="Helical" evidence="7">
    <location>
        <begin position="145"/>
        <end position="164"/>
    </location>
</feature>
<evidence type="ECO:0000256" key="3">
    <source>
        <dbReference type="ARBA" id="ARBA00022989"/>
    </source>
</evidence>
<feature type="transmembrane region" description="Helical" evidence="7">
    <location>
        <begin position="260"/>
        <end position="278"/>
    </location>
</feature>
<feature type="transmembrane region" description="Helical" evidence="7">
    <location>
        <begin position="426"/>
        <end position="447"/>
    </location>
</feature>
<dbReference type="GO" id="GO:0015990">
    <property type="term" value="P:electron transport coupled proton transport"/>
    <property type="evidence" value="ECO:0007669"/>
    <property type="project" value="TreeGrafter"/>
</dbReference>
<dbReference type="InterPro" id="IPR001750">
    <property type="entry name" value="ND/Mrp_TM"/>
</dbReference>
<dbReference type="Proteomes" id="UP000541136">
    <property type="component" value="Unassembled WGS sequence"/>
</dbReference>
<evidence type="ECO:0000256" key="5">
    <source>
        <dbReference type="RuleBase" id="RU000320"/>
    </source>
</evidence>
<evidence type="ECO:0000313" key="10">
    <source>
        <dbReference type="EMBL" id="MBB6084452.1"/>
    </source>
</evidence>
<dbReference type="PANTHER" id="PTHR42829:SF2">
    <property type="entry name" value="NADH-UBIQUINONE OXIDOREDUCTASE CHAIN 5"/>
    <property type="match status" value="1"/>
</dbReference>
<comment type="caution">
    <text evidence="10">The sequence shown here is derived from an EMBL/GenBank/DDBJ whole genome shotgun (WGS) entry which is preliminary data.</text>
</comment>
<evidence type="ECO:0000256" key="6">
    <source>
        <dbReference type="SAM" id="MobiDB-lite"/>
    </source>
</evidence>
<name>A0A7W9TRZ5_CASDE</name>
<comment type="subcellular location">
    <subcellularLocation>
        <location evidence="1">Endomembrane system</location>
        <topology evidence="1">Multi-pass membrane protein</topology>
    </subcellularLocation>
    <subcellularLocation>
        <location evidence="5">Membrane</location>
        <topology evidence="5">Multi-pass membrane protein</topology>
    </subcellularLocation>
</comment>
<accession>A0A7W9TRZ5</accession>
<dbReference type="GO" id="GO:0012505">
    <property type="term" value="C:endomembrane system"/>
    <property type="evidence" value="ECO:0007669"/>
    <property type="project" value="UniProtKB-SubCell"/>
</dbReference>
<dbReference type="EMBL" id="JACHIB010000014">
    <property type="protein sequence ID" value="MBB6084452.1"/>
    <property type="molecule type" value="Genomic_DNA"/>
</dbReference>
<keyword evidence="2 5" id="KW-0812">Transmembrane</keyword>
<feature type="compositionally biased region" description="Basic and acidic residues" evidence="6">
    <location>
        <begin position="478"/>
        <end position="499"/>
    </location>
</feature>
<proteinExistence type="predicted"/>
<feature type="transmembrane region" description="Helical" evidence="7">
    <location>
        <begin position="40"/>
        <end position="61"/>
    </location>
</feature>
<feature type="transmembrane region" description="Helical" evidence="7">
    <location>
        <begin position="562"/>
        <end position="589"/>
    </location>
</feature>
<feature type="domain" description="NADH:quinone oxidoreductase/Mrp antiporter transmembrane" evidence="8">
    <location>
        <begin position="139"/>
        <end position="427"/>
    </location>
</feature>
<feature type="transmembrane region" description="Helical" evidence="7">
    <location>
        <begin position="290"/>
        <end position="311"/>
    </location>
</feature>
<organism evidence="10 11">
    <name type="scientific">Castellaniella defragrans</name>
    <name type="common">Alcaligenes defragrans</name>
    <dbReference type="NCBI Taxonomy" id="75697"/>
    <lineage>
        <taxon>Bacteria</taxon>
        <taxon>Pseudomonadati</taxon>
        <taxon>Pseudomonadota</taxon>
        <taxon>Betaproteobacteria</taxon>
        <taxon>Burkholderiales</taxon>
        <taxon>Alcaligenaceae</taxon>
        <taxon>Castellaniella</taxon>
    </lineage>
</organism>
<feature type="transmembrane region" description="Helical" evidence="7">
    <location>
        <begin position="185"/>
        <end position="203"/>
    </location>
</feature>
<dbReference type="InterPro" id="IPR003945">
    <property type="entry name" value="NU5C-like"/>
</dbReference>
<feature type="transmembrane region" description="Helical" evidence="7">
    <location>
        <begin position="385"/>
        <end position="406"/>
    </location>
</feature>
<dbReference type="GO" id="GO:0042773">
    <property type="term" value="P:ATP synthesis coupled electron transport"/>
    <property type="evidence" value="ECO:0007669"/>
    <property type="project" value="InterPro"/>
</dbReference>
<feature type="transmembrane region" description="Helical" evidence="7">
    <location>
        <begin position="223"/>
        <end position="239"/>
    </location>
</feature>
<keyword evidence="3 7" id="KW-1133">Transmembrane helix</keyword>
<evidence type="ECO:0000256" key="4">
    <source>
        <dbReference type="ARBA" id="ARBA00023136"/>
    </source>
</evidence>
<dbReference type="GO" id="GO:0003954">
    <property type="term" value="F:NADH dehydrogenase activity"/>
    <property type="evidence" value="ECO:0007669"/>
    <property type="project" value="TreeGrafter"/>
</dbReference>
<evidence type="ECO:0000259" key="8">
    <source>
        <dbReference type="Pfam" id="PF00361"/>
    </source>
</evidence>
<keyword evidence="4 7" id="KW-0472">Membrane</keyword>
<dbReference type="NCBIfam" id="NF005141">
    <property type="entry name" value="PRK06590.1"/>
    <property type="match status" value="1"/>
</dbReference>
<dbReference type="PANTHER" id="PTHR42829">
    <property type="entry name" value="NADH-UBIQUINONE OXIDOREDUCTASE CHAIN 5"/>
    <property type="match status" value="1"/>
</dbReference>
<evidence type="ECO:0000313" key="11">
    <source>
        <dbReference type="Proteomes" id="UP000541136"/>
    </source>
</evidence>
<feature type="region of interest" description="Disordered" evidence="6">
    <location>
        <begin position="474"/>
        <end position="500"/>
    </location>
</feature>
<feature type="transmembrane region" description="Helical" evidence="7">
    <location>
        <begin position="90"/>
        <end position="110"/>
    </location>
</feature>
<dbReference type="NCBIfam" id="TIGR01974">
    <property type="entry name" value="NDH_I_L"/>
    <property type="match status" value="1"/>
</dbReference>
<dbReference type="Gene3D" id="1.20.5.2700">
    <property type="match status" value="1"/>
</dbReference>
<sequence>MSAQNLYLLIALAPLATAVIAGFFGTGFLGSWLGRRGSHLLTILGVAVSFAGSLLVLQQVLDGQTFEGTVYTWSMIGSVKFEIGFLIDPLTALMMVVVTSVSLMVHIYTIGYMSDDPGYQRFFSYISLFTFSMLMLVMSNNMLQLFFGWEAVGLVSYLLIGFYYGRPSAVFANLKAFMVNRVGDFGFVLGIGLLYAYTGSLNYAEVFAQVDRLSGLLFPGTEWHLLTVACLALFVGAMGKSAQAPLHVWLPDSMEGPTPISALIHAATMVTAGIFMVARFSPVFEMSPTALSVIIVIGAFGALFLGILGVVQNDIKRVVAYSTLSQLGYMTVALGASAYPVAIFHLMTHAFFKALLFLGAGSVILGMHHDQDMRHMGGLRKYMPITWITMLIGTLALVGTPFFSGFYSKEHIIEAAGAANVWGANFAYYATLCGVFVTSLYSFRLYFLVFHGKERFDTVHGPAHVHHDEGRTLAAHGHGHDAHGHGGHAHGDHGHDAHHGGGLPKESPWVVTLPLALLAVMSVVAGVWFIDPLLFDGYFGKAITVASHHPAMAELAHEWHGWVAFALHGFTSVPFLLLLAGFVVAWYCWLVNPSVPAALARSLAPVYRLLDNKYYFDWFNENVIARFARALGRGLWQGGDRGLIDGLIINGSARLVGAAAATARLLQSGYIYHYAFAMIIGIMVFLTFFVLMVH</sequence>
<dbReference type="InterPro" id="IPR001516">
    <property type="entry name" value="Proton_antipo_N"/>
</dbReference>
<feature type="transmembrane region" description="Helical" evidence="7">
    <location>
        <begin position="122"/>
        <end position="139"/>
    </location>
</feature>
<evidence type="ECO:0000256" key="7">
    <source>
        <dbReference type="SAM" id="Phobius"/>
    </source>
</evidence>
<feature type="transmembrane region" description="Helical" evidence="7">
    <location>
        <begin position="509"/>
        <end position="530"/>
    </location>
</feature>
<feature type="transmembrane region" description="Helical" evidence="7">
    <location>
        <begin position="342"/>
        <end position="365"/>
    </location>
</feature>
<feature type="transmembrane region" description="Helical" evidence="7">
    <location>
        <begin position="318"/>
        <end position="336"/>
    </location>
</feature>
<dbReference type="RefSeq" id="WP_151024070.1">
    <property type="nucleotide sequence ID" value="NZ_JACHIB010000014.1"/>
</dbReference>
<dbReference type="Pfam" id="PF00361">
    <property type="entry name" value="Proton_antipo_M"/>
    <property type="match status" value="1"/>
</dbReference>
<feature type="domain" description="NADH-Ubiquinone oxidoreductase (complex I) chain 5 N-terminal" evidence="9">
    <location>
        <begin position="73"/>
        <end position="123"/>
    </location>
</feature>
<dbReference type="Pfam" id="PF00662">
    <property type="entry name" value="Proton_antipo_N"/>
    <property type="match status" value="1"/>
</dbReference>
<gene>
    <name evidence="10" type="ORF">HNR28_002497</name>
</gene>
<feature type="transmembrane region" description="Helical" evidence="7">
    <location>
        <begin position="671"/>
        <end position="693"/>
    </location>
</feature>
<evidence type="ECO:0000256" key="2">
    <source>
        <dbReference type="ARBA" id="ARBA00022692"/>
    </source>
</evidence>
<dbReference type="PRINTS" id="PR01435">
    <property type="entry name" value="NPOXDRDTASE5"/>
</dbReference>
<protein>
    <submittedName>
        <fullName evidence="10">NADH-quinone oxidoreductase subunit L</fullName>
    </submittedName>
</protein>
<reference evidence="10 11" key="1">
    <citation type="submission" date="2020-08" db="EMBL/GenBank/DDBJ databases">
        <title>Genomic Encyclopedia of Type Strains, Phase IV (KMG-IV): sequencing the most valuable type-strain genomes for metagenomic binning, comparative biology and taxonomic classification.</title>
        <authorList>
            <person name="Goeker M."/>
        </authorList>
    </citation>
    <scope>NUCLEOTIDE SEQUENCE [LARGE SCALE GENOMIC DNA]</scope>
    <source>
        <strain evidence="10 11">DSM 12141</strain>
    </source>
</reference>
<dbReference type="AlphaFoldDB" id="A0A7W9TRZ5"/>
<dbReference type="InterPro" id="IPR018393">
    <property type="entry name" value="NADHpl_OxRdtase_5_subgr"/>
</dbReference>
<dbReference type="PRINTS" id="PR01434">
    <property type="entry name" value="NADHDHGNASE5"/>
</dbReference>
<evidence type="ECO:0000256" key="1">
    <source>
        <dbReference type="ARBA" id="ARBA00004127"/>
    </source>
</evidence>
<dbReference type="GO" id="GO:0016020">
    <property type="term" value="C:membrane"/>
    <property type="evidence" value="ECO:0007669"/>
    <property type="project" value="UniProtKB-SubCell"/>
</dbReference>
<evidence type="ECO:0000259" key="9">
    <source>
        <dbReference type="Pfam" id="PF00662"/>
    </source>
</evidence>
<feature type="transmembrane region" description="Helical" evidence="7">
    <location>
        <begin position="6"/>
        <end position="33"/>
    </location>
</feature>
<dbReference type="GO" id="GO:0008137">
    <property type="term" value="F:NADH dehydrogenase (ubiquinone) activity"/>
    <property type="evidence" value="ECO:0007669"/>
    <property type="project" value="InterPro"/>
</dbReference>